<evidence type="ECO:0000313" key="2">
    <source>
        <dbReference type="Proteomes" id="UP000460287"/>
    </source>
</evidence>
<dbReference type="EMBL" id="VULX01000011">
    <property type="protein sequence ID" value="MSR91457.1"/>
    <property type="molecule type" value="Genomic_DNA"/>
</dbReference>
<sequence length="78" mass="9460">MKNYIIRDEERIAKIFSSLYNVPVGIRDYFYKIKVVELLLYLHAAEIDKTKNIKPYFYRSQIEKIKNLRTNCIMKLNQ</sequence>
<dbReference type="RefSeq" id="WP_154531351.1">
    <property type="nucleotide sequence ID" value="NZ_VULX01000011.1"/>
</dbReference>
<comment type="caution">
    <text evidence="1">The sequence shown here is derived from an EMBL/GenBank/DDBJ whole genome shotgun (WGS) entry which is preliminary data.</text>
</comment>
<accession>A0A7X2T1B7</accession>
<dbReference type="AlphaFoldDB" id="A0A7X2T1B7"/>
<name>A0A7X2T1B7_9CLOT</name>
<proteinExistence type="predicted"/>
<keyword evidence="2" id="KW-1185">Reference proteome</keyword>
<dbReference type="Proteomes" id="UP000460287">
    <property type="component" value="Unassembled WGS sequence"/>
</dbReference>
<organism evidence="1 2">
    <name type="scientific">Inconstantimicrobium porci</name>
    <dbReference type="NCBI Taxonomy" id="2652291"/>
    <lineage>
        <taxon>Bacteria</taxon>
        <taxon>Bacillati</taxon>
        <taxon>Bacillota</taxon>
        <taxon>Clostridia</taxon>
        <taxon>Eubacteriales</taxon>
        <taxon>Clostridiaceae</taxon>
        <taxon>Inconstantimicrobium</taxon>
    </lineage>
</organism>
<evidence type="ECO:0000313" key="1">
    <source>
        <dbReference type="EMBL" id="MSR91457.1"/>
    </source>
</evidence>
<reference evidence="1 2" key="1">
    <citation type="submission" date="2019-08" db="EMBL/GenBank/DDBJ databases">
        <title>In-depth cultivation of the pig gut microbiome towards novel bacterial diversity and tailored functional studies.</title>
        <authorList>
            <person name="Wylensek D."/>
            <person name="Hitch T.C.A."/>
            <person name="Clavel T."/>
        </authorList>
    </citation>
    <scope>NUCLEOTIDE SEQUENCE [LARGE SCALE GENOMIC DNA]</scope>
    <source>
        <strain evidence="1 2">WCA-383-APC-5B</strain>
    </source>
</reference>
<gene>
    <name evidence="1" type="ORF">FYJ33_08545</name>
</gene>
<protein>
    <submittedName>
        <fullName evidence="1">Uncharacterized protein</fullName>
    </submittedName>
</protein>